<dbReference type="PANTHER" id="PTHR36453">
    <property type="entry name" value="SECRETED PROTEIN-RELATED"/>
    <property type="match status" value="1"/>
</dbReference>
<accession>A0A5C5Z1Y9</accession>
<evidence type="ECO:0000313" key="3">
    <source>
        <dbReference type="EMBL" id="TWT81190.1"/>
    </source>
</evidence>
<feature type="compositionally biased region" description="Basic and acidic residues" evidence="1">
    <location>
        <begin position="914"/>
        <end position="929"/>
    </location>
</feature>
<name>A0A5C5Z1Y9_9BACT</name>
<dbReference type="InterPro" id="IPR012334">
    <property type="entry name" value="Pectin_lyas_fold"/>
</dbReference>
<feature type="region of interest" description="Disordered" evidence="1">
    <location>
        <begin position="914"/>
        <end position="940"/>
    </location>
</feature>
<gene>
    <name evidence="3" type="ORF">CA13_26380</name>
</gene>
<dbReference type="SMART" id="SM00710">
    <property type="entry name" value="PbH1"/>
    <property type="match status" value="7"/>
</dbReference>
<dbReference type="InterPro" id="IPR008979">
    <property type="entry name" value="Galactose-bd-like_sf"/>
</dbReference>
<dbReference type="PANTHER" id="PTHR36453:SF1">
    <property type="entry name" value="RIGHT HANDED BETA HELIX DOMAIN-CONTAINING PROTEIN"/>
    <property type="match status" value="1"/>
</dbReference>
<dbReference type="InterPro" id="IPR011050">
    <property type="entry name" value="Pectin_lyase_fold/virulence"/>
</dbReference>
<dbReference type="InterPro" id="IPR039448">
    <property type="entry name" value="Beta_helix"/>
</dbReference>
<comment type="caution">
    <text evidence="3">The sequence shown here is derived from an EMBL/GenBank/DDBJ whole genome shotgun (WGS) entry which is preliminary data.</text>
</comment>
<dbReference type="EMBL" id="SJPJ01000001">
    <property type="protein sequence ID" value="TWT81190.1"/>
    <property type="molecule type" value="Genomic_DNA"/>
</dbReference>
<proteinExistence type="predicted"/>
<keyword evidence="4" id="KW-1185">Reference proteome</keyword>
<evidence type="ECO:0000313" key="4">
    <source>
        <dbReference type="Proteomes" id="UP000315010"/>
    </source>
</evidence>
<evidence type="ECO:0000259" key="2">
    <source>
        <dbReference type="Pfam" id="PF13229"/>
    </source>
</evidence>
<dbReference type="Proteomes" id="UP000315010">
    <property type="component" value="Unassembled WGS sequence"/>
</dbReference>
<feature type="compositionally biased region" description="Polar residues" evidence="1">
    <location>
        <begin position="931"/>
        <end position="940"/>
    </location>
</feature>
<dbReference type="Pfam" id="PF13229">
    <property type="entry name" value="Beta_helix"/>
    <property type="match status" value="1"/>
</dbReference>
<sequence>MTVNLPSPCRDRNRTNRRMFSSNRMAIWMVVCFAVLAATFGSTISTAEATEFYVSPSGKETASGSKQDPFASLQLARDAVRRVSGASPITVFVRGGSYFLPNGIKFEKQDGGTAEFPTIWKAYADEVPILVGGLPIDGFVPHKGKILKADLKSQGFRDANFKQLVFNGQRQILARYPNYDPDNPYAGGWAYADGEYIPMYKDVPGENRRSLVYKPKDARVWSRPQDVEVFVFPRYNWWNNICRIDSVDRDSRMITLATDASYPIRPSDRYYFQGAIEDLDSAGEWYLDKETQTLFFWPPGSIRNESVFAPTTRTILNIGSGTSHLMFEGFTIECAEGDAVTLNQTNDCRIARCTIRNVGDYRGSGVTVRGGVRNGVIGCDIHNIGRSAISLSGGDVPTLTPAGNYADNNYIHHTGVYYKQGVGVSMTGVGHRATHNLIHDCPRFGIGFHGNNLAIEYNHIRHVNLETADTGAVYTGGRDWLGSRGTVIRHNYFHDILGFGFENGKWESPHFGWGVYLDDNTGGVDVIGNIVARAKRGLIHLHSSRDNRIENNVFIDGDMQQIECSGWTATGKRWNEHFDEMVKGYNSVAGQPAWQSMRNMDVPPNDAVLPDGTVMSGNTFLRNIICYGKPQSNFVRVRDFSFDHNFFDYNLIWHDGLPINTGQAVYGRPLSDNLAPNPSFERGTIGQMPQLWRWQIHPHGDSVGAMEVVSNAKGMGQGNRVLRIDADFDQEKPRDNFPIIVSEPLELKLGKAYRLTAKMKSDHVGAKANLMLQSYVANAYFWANWPSDCDLTTDWTEQEVTFQIPQRGADKWHEKMTTFRVRIDFSDESGSLWVDDVRLVEIESLDPWTSWQAKGMDQHSLVADPMFVDRANDDYRLKPDSPAFDLGFERIPVEKIGPHSDTFRASWPIVEATGAREKPFRAHSDHPESSPDAQSSVDAK</sequence>
<dbReference type="SUPFAM" id="SSF49785">
    <property type="entry name" value="Galactose-binding domain-like"/>
    <property type="match status" value="1"/>
</dbReference>
<evidence type="ECO:0000256" key="1">
    <source>
        <dbReference type="SAM" id="MobiDB-lite"/>
    </source>
</evidence>
<feature type="domain" description="Right handed beta helix" evidence="2">
    <location>
        <begin position="339"/>
        <end position="505"/>
    </location>
</feature>
<dbReference type="InterPro" id="IPR006626">
    <property type="entry name" value="PbH1"/>
</dbReference>
<dbReference type="SUPFAM" id="SSF51126">
    <property type="entry name" value="Pectin lyase-like"/>
    <property type="match status" value="1"/>
</dbReference>
<protein>
    <recommendedName>
        <fullName evidence="2">Right handed beta helix domain-containing protein</fullName>
    </recommendedName>
</protein>
<dbReference type="Gene3D" id="2.60.120.260">
    <property type="entry name" value="Galactose-binding domain-like"/>
    <property type="match status" value="1"/>
</dbReference>
<reference evidence="3 4" key="1">
    <citation type="submission" date="2019-02" db="EMBL/GenBank/DDBJ databases">
        <title>Deep-cultivation of Planctomycetes and their phenomic and genomic characterization uncovers novel biology.</title>
        <authorList>
            <person name="Wiegand S."/>
            <person name="Jogler M."/>
            <person name="Boedeker C."/>
            <person name="Pinto D."/>
            <person name="Vollmers J."/>
            <person name="Rivas-Marin E."/>
            <person name="Kohn T."/>
            <person name="Peeters S.H."/>
            <person name="Heuer A."/>
            <person name="Rast P."/>
            <person name="Oberbeckmann S."/>
            <person name="Bunk B."/>
            <person name="Jeske O."/>
            <person name="Meyerdierks A."/>
            <person name="Storesund J.E."/>
            <person name="Kallscheuer N."/>
            <person name="Luecker S."/>
            <person name="Lage O.M."/>
            <person name="Pohl T."/>
            <person name="Merkel B.J."/>
            <person name="Hornburger P."/>
            <person name="Mueller R.-W."/>
            <person name="Bruemmer F."/>
            <person name="Labrenz M."/>
            <person name="Spormann A.M."/>
            <person name="Op Den Camp H."/>
            <person name="Overmann J."/>
            <person name="Amann R."/>
            <person name="Jetten M.S.M."/>
            <person name="Mascher T."/>
            <person name="Medema M.H."/>
            <person name="Devos D.P."/>
            <person name="Kaster A.-K."/>
            <person name="Ovreas L."/>
            <person name="Rohde M."/>
            <person name="Galperin M.Y."/>
            <person name="Jogler C."/>
        </authorList>
    </citation>
    <scope>NUCLEOTIDE SEQUENCE [LARGE SCALE GENOMIC DNA]</scope>
    <source>
        <strain evidence="3 4">CA13</strain>
    </source>
</reference>
<organism evidence="3 4">
    <name type="scientific">Novipirellula herctigrandis</name>
    <dbReference type="NCBI Taxonomy" id="2527986"/>
    <lineage>
        <taxon>Bacteria</taxon>
        <taxon>Pseudomonadati</taxon>
        <taxon>Planctomycetota</taxon>
        <taxon>Planctomycetia</taxon>
        <taxon>Pirellulales</taxon>
        <taxon>Pirellulaceae</taxon>
        <taxon>Novipirellula</taxon>
    </lineage>
</organism>
<dbReference type="AlphaFoldDB" id="A0A5C5Z1Y9"/>
<dbReference type="Gene3D" id="2.160.20.10">
    <property type="entry name" value="Single-stranded right-handed beta-helix, Pectin lyase-like"/>
    <property type="match status" value="2"/>
</dbReference>